<gene>
    <name evidence="8" type="ORF">SPHA_7582</name>
</gene>
<feature type="compositionally biased region" description="Polar residues" evidence="6">
    <location>
        <begin position="1580"/>
        <end position="1590"/>
    </location>
</feature>
<evidence type="ECO:0000256" key="1">
    <source>
        <dbReference type="ARBA" id="ARBA00022527"/>
    </source>
</evidence>
<feature type="domain" description="Alpha-type protein kinase" evidence="7">
    <location>
        <begin position="3"/>
        <end position="233"/>
    </location>
</feature>
<feature type="region of interest" description="Disordered" evidence="6">
    <location>
        <begin position="1568"/>
        <end position="1603"/>
    </location>
</feature>
<feature type="compositionally biased region" description="Polar residues" evidence="6">
    <location>
        <begin position="834"/>
        <end position="843"/>
    </location>
</feature>
<feature type="compositionally biased region" description="Polar residues" evidence="6">
    <location>
        <begin position="852"/>
        <end position="861"/>
    </location>
</feature>
<accession>A0A812AYF6</accession>
<keyword evidence="2" id="KW-0808">Transferase</keyword>
<evidence type="ECO:0000256" key="3">
    <source>
        <dbReference type="ARBA" id="ARBA00022741"/>
    </source>
</evidence>
<feature type="compositionally biased region" description="Polar residues" evidence="6">
    <location>
        <begin position="816"/>
        <end position="825"/>
    </location>
</feature>
<evidence type="ECO:0000256" key="5">
    <source>
        <dbReference type="ARBA" id="ARBA00022840"/>
    </source>
</evidence>
<evidence type="ECO:0000256" key="4">
    <source>
        <dbReference type="ARBA" id="ARBA00022777"/>
    </source>
</evidence>
<dbReference type="PANTHER" id="PTHR45992:SF11">
    <property type="entry name" value="ALPHA-TYPE PROTEIN KINASE DOMAIN-CONTAINING PROTEIN"/>
    <property type="match status" value="1"/>
</dbReference>
<dbReference type="GO" id="GO:0005524">
    <property type="term" value="F:ATP binding"/>
    <property type="evidence" value="ECO:0007669"/>
    <property type="project" value="UniProtKB-KW"/>
</dbReference>
<feature type="compositionally biased region" description="Low complexity" evidence="6">
    <location>
        <begin position="1114"/>
        <end position="1134"/>
    </location>
</feature>
<feature type="compositionally biased region" description="Polar residues" evidence="6">
    <location>
        <begin position="762"/>
        <end position="771"/>
    </location>
</feature>
<sequence length="1603" mass="172175">MAFKCSNRTLWTTADEDGYPYWVEFEDRPFAKGNSKFMYKGRLNGKGPRSGDYCTLKVFRTIDIAKHEDWSLYKSRAEKANKLAAQFNKLLDNQYKVKFLVPVLALIDISSTCTDCIYFLSNTKRIRSDDCVAVEPYVGDKFRKFYRNSPLKGAEHAYVLQAFSHFTASQTGDTLICGLQGEAHGPEFVLTNPIIHSANQEWGPKDQGAEGFKKFFSAHICNHICQSLDLPEYLETMSVSGEMVQDTVEGETSKKIIETSETSEIETMPKEVLVSTDEVKEEVTHPDVEPLPPADTTEEIKKTPAILQTPPMRHEGRTIVAPVSMEISLSRSSSVTGPPVFVEDIPGESISRPLAESVILDATPIDDITPQLSDSQEALPPPCSEYLGPFTPCRTVNEYLELRKSHASFSPGSESIPLIDDELACAESKMKEVLPPPTDDFEPTISPSLNSYLKDKESLEIIPRANMDLDLESRQSISVFEDIIPAPDLGSTDNSQMLSPRESITRDMEKFESLVNTPCGTTSQESLVTTPCGSIRQEVDSQPSIVSTPKDSVSHEFIQVSELPLESAVDLQVSTEIPPDIESQVCLVSIPPDCMDHHLDTLESLEAMSPASEKLRSVELMTELKWPSAEPGEESVPSGVEPVLEEQISAQEFSETKTIQETGTESFESSSLDNVEVEVPKPVCVDTISSDFKQSLETIPEGSTESDSAHSLENESLAPEVSTEGESAVGTMDSTTIESQTSETVSQETTGETSLQPAGEATVSQETTVETSAEPAGEATVSQETTVETSAEPAGEATVSQETTVETSAEPAGEATVSQETTVETSAEPAGEATVSQETTVETSAEPAGEATMSQETTVETSAEPAGETTATQETTVETSAGEAAVSQETTVETSAEPAGEATMSQETTVETSAGGAAVSQETTVETSAEPAGEAAVLQETTVETSAEPAGEATVSQETTVETSAEPAGGAAVSQETTIETSAEPAGEAAVSQETTVEASAEPAGEAAVSQETTVETSAEPAGEAAVSQETTVETSAEPTGEATVSHETTIETSAEPVGEATISQETTIETSTEPAGEATVSHETTVETSADPAGEATVSQETTVETSAEPAGEATVSQETTTETSTEATGDATGECVVSHVISEPIAQEPYIGQERAMGEVNVSQNTVVERTEEANICQQTAVESTNETCLGQDTVLNSTNQSPGNCCLLQDNVTESLVETRKDGDLIQEAAVETTAESNICQSSEFVSTSGTAEGYSSQEAVAEAANEEGYIYQGPETGTTANVAGETYWETSGSAVEATSGYKTSHQDLQFEPTVSVHTSQNGGFSSVTETRSSCCSNEDQSFTGKYDYDPSSNIYSHSSETLSYPTEANRATTSQVTDSYFYGVPPEYKISEDCTSSQWESGYPQSYPKMTIVPDLDTMEYVETKCLDSVYEEHDVQQGIETLPRRKLTYLEPQESHEIITFRINISPEQTTPDQRSDECVYQNIGTLCQRSNLQESNLSSANYCTTCQPQEASENVGETSGQDSRSVSSFSYHYSQDTNDCTESMPQRSCGYSSEVHQSVPADWSPTQAVWDDGQCSTSQNLQTTPRERVDSEFGPSV</sequence>
<feature type="compositionally biased region" description="Polar residues" evidence="6">
    <location>
        <begin position="954"/>
        <end position="963"/>
    </location>
</feature>
<dbReference type="Proteomes" id="UP000597762">
    <property type="component" value="Unassembled WGS sequence"/>
</dbReference>
<comment type="caution">
    <text evidence="8">The sequence shown here is derived from an EMBL/GenBank/DDBJ whole genome shotgun (WGS) entry which is preliminary data.</text>
</comment>
<keyword evidence="5" id="KW-0067">ATP-binding</keyword>
<dbReference type="InterPro" id="IPR011009">
    <property type="entry name" value="Kinase-like_dom_sf"/>
</dbReference>
<evidence type="ECO:0000259" key="7">
    <source>
        <dbReference type="PROSITE" id="PS51158"/>
    </source>
</evidence>
<feature type="compositionally biased region" description="Low complexity" evidence="6">
    <location>
        <begin position="863"/>
        <end position="881"/>
    </location>
</feature>
<feature type="compositionally biased region" description="Polar residues" evidence="6">
    <location>
        <begin position="1028"/>
        <end position="1038"/>
    </location>
</feature>
<dbReference type="InterPro" id="IPR004166">
    <property type="entry name" value="a-kinase_dom"/>
</dbReference>
<dbReference type="EMBL" id="CAHIKZ030000242">
    <property type="protein sequence ID" value="CAE1163088.1"/>
    <property type="molecule type" value="Genomic_DNA"/>
</dbReference>
<keyword evidence="3" id="KW-0547">Nucleotide-binding</keyword>
<feature type="region of interest" description="Disordered" evidence="6">
    <location>
        <begin position="698"/>
        <end position="1134"/>
    </location>
</feature>
<evidence type="ECO:0000313" key="8">
    <source>
        <dbReference type="EMBL" id="CAE1163088.1"/>
    </source>
</evidence>
<dbReference type="Pfam" id="PF02816">
    <property type="entry name" value="Alpha_kinase"/>
    <property type="match status" value="1"/>
</dbReference>
<dbReference type="SUPFAM" id="SSF56112">
    <property type="entry name" value="Protein kinase-like (PK-like)"/>
    <property type="match status" value="1"/>
</dbReference>
<keyword evidence="1" id="KW-0723">Serine/threonine-protein kinase</keyword>
<feature type="compositionally biased region" description="Polar residues" evidence="6">
    <location>
        <begin position="1098"/>
        <end position="1107"/>
    </location>
</feature>
<evidence type="ECO:0000256" key="2">
    <source>
        <dbReference type="ARBA" id="ARBA00022679"/>
    </source>
</evidence>
<keyword evidence="9" id="KW-1185">Reference proteome</keyword>
<reference evidence="8" key="1">
    <citation type="submission" date="2021-01" db="EMBL/GenBank/DDBJ databases">
        <authorList>
            <person name="Li R."/>
            <person name="Bekaert M."/>
        </authorList>
    </citation>
    <scope>NUCLEOTIDE SEQUENCE</scope>
    <source>
        <strain evidence="8">Farmed</strain>
    </source>
</reference>
<evidence type="ECO:0000313" key="9">
    <source>
        <dbReference type="Proteomes" id="UP000597762"/>
    </source>
</evidence>
<dbReference type="OrthoDB" id="301415at2759"/>
<name>A0A812AYF6_ACAPH</name>
<feature type="compositionally biased region" description="Polar residues" evidence="6">
    <location>
        <begin position="903"/>
        <end position="912"/>
    </location>
</feature>
<feature type="compositionally biased region" description="Polar residues" evidence="6">
    <location>
        <begin position="798"/>
        <end position="807"/>
    </location>
</feature>
<keyword evidence="4" id="KW-0418">Kinase</keyword>
<dbReference type="PANTHER" id="PTHR45992">
    <property type="entry name" value="EUKARYOTIC ELONGATION FACTOR 2 KINASE-RELATED"/>
    <property type="match status" value="1"/>
</dbReference>
<evidence type="ECO:0000256" key="6">
    <source>
        <dbReference type="SAM" id="MobiDB-lite"/>
    </source>
</evidence>
<dbReference type="SMART" id="SM00811">
    <property type="entry name" value="Alpha_kinase"/>
    <property type="match status" value="1"/>
</dbReference>
<dbReference type="Gene3D" id="3.20.200.10">
    <property type="entry name" value="MHCK/EF2 kinase"/>
    <property type="match status" value="1"/>
</dbReference>
<feature type="compositionally biased region" description="Low complexity" evidence="6">
    <location>
        <begin position="1060"/>
        <end position="1074"/>
    </location>
</feature>
<feature type="compositionally biased region" description="Low complexity" evidence="6">
    <location>
        <begin position="734"/>
        <end position="754"/>
    </location>
</feature>
<protein>
    <recommendedName>
        <fullName evidence="7">Alpha-type protein kinase domain-containing protein</fullName>
    </recommendedName>
</protein>
<dbReference type="GO" id="GO:0004674">
    <property type="term" value="F:protein serine/threonine kinase activity"/>
    <property type="evidence" value="ECO:0007669"/>
    <property type="project" value="UniProtKB-KW"/>
</dbReference>
<proteinExistence type="predicted"/>
<feature type="compositionally biased region" description="Polar residues" evidence="6">
    <location>
        <begin position="780"/>
        <end position="789"/>
    </location>
</feature>
<dbReference type="InterPro" id="IPR051852">
    <property type="entry name" value="Alpha-type_PK"/>
</dbReference>
<organism evidence="8 9">
    <name type="scientific">Acanthosepion pharaonis</name>
    <name type="common">Pharaoh cuttlefish</name>
    <name type="synonym">Sepia pharaonis</name>
    <dbReference type="NCBI Taxonomy" id="158019"/>
    <lineage>
        <taxon>Eukaryota</taxon>
        <taxon>Metazoa</taxon>
        <taxon>Spiralia</taxon>
        <taxon>Lophotrochozoa</taxon>
        <taxon>Mollusca</taxon>
        <taxon>Cephalopoda</taxon>
        <taxon>Coleoidea</taxon>
        <taxon>Decapodiformes</taxon>
        <taxon>Sepiida</taxon>
        <taxon>Sepiina</taxon>
        <taxon>Sepiidae</taxon>
        <taxon>Acanthosepion</taxon>
    </lineage>
</organism>
<dbReference type="PROSITE" id="PS51158">
    <property type="entry name" value="ALPHA_KINASE"/>
    <property type="match status" value="1"/>
</dbReference>
<dbReference type="CDD" id="cd04515">
    <property type="entry name" value="Alpha_kinase"/>
    <property type="match status" value="1"/>
</dbReference>